<dbReference type="PANTHER" id="PTHR48208:SF2">
    <property type="entry name" value="CENTROMERE PROTEIN I"/>
    <property type="match status" value="1"/>
</dbReference>
<dbReference type="AlphaFoldDB" id="A0A0M0J9A9"/>
<dbReference type="OrthoDB" id="6347512at2759"/>
<dbReference type="GO" id="GO:0000939">
    <property type="term" value="C:inner kinetochore"/>
    <property type="evidence" value="ECO:0007669"/>
    <property type="project" value="TreeGrafter"/>
</dbReference>
<keyword evidence="3" id="KW-1185">Reference proteome</keyword>
<sequence length="772" mass="82905">MPAEVTAPSLLRQLGQLAAPTASSPSNKGSKLKRQRVGDGGAAGFLRELGQLITKISATGVTVEELAPPLRLVVALATLSNVSSWWPASSAQTFEGPLDAARRLLSALLPVTGPLDFFDHTAVLLGAFGQLGAFRAEAMHWLVLAHEALGCWYALHPGRTALLYHLRDPQLTADAGMSPYHELACVDYVAADELTALIACMRNDTFTTAADRQWRERREAAAYLRGTGGTHAHAALAAQKQQAAAALARASDTGAADGNANGNGLAGSAVPGVFGPLVCERFLSERLSSLEAALWLQQCAVVLQLASPMEVCARPELRLSARLLWHSPAAKVLQDRADAAFEAGMSVGASDADRRLALVQAARLARAVNATGGAAQRWLAEGCLHVDSSCWRAVLLLVAHLPLLEWGQVKPALDGASRFAQELHAIAPRGEDQQISCMLFVVLGELLEHWLTTLRVRGTIQPGRCVPISEGDLLWSSGSELETLRTLVAWVDLQAQLALQAAPRSTALHLAVMGFFAKVGRLHTHCSVPFMVVPSYPVAQRCLLHSCPLVVSRLCGLLADYRKEIEGLKATYASSPLPRNARAGANGLQDIPRFNSFVLDACNALWRNRAFVECPSDAAPNTAAQVDEQLSCLRLPKTTLTQLHAALEAVLVPQEGEAPSDDQVSWGHGGRTTFELRRTLSITHGAAWQGHVRTFLNSGAVAAHVDDRAAANGSPTSVPKRPTVHALENPNLKAQYLDELRREGYVGLYDFLHAFISSLARRQQRQGMQQAA</sequence>
<evidence type="ECO:0000256" key="1">
    <source>
        <dbReference type="SAM" id="MobiDB-lite"/>
    </source>
</evidence>
<protein>
    <submittedName>
        <fullName evidence="2">Uncharacterized protein</fullName>
    </submittedName>
</protein>
<dbReference type="EMBL" id="JWZX01003214">
    <property type="protein sequence ID" value="KOO23174.1"/>
    <property type="molecule type" value="Genomic_DNA"/>
</dbReference>
<name>A0A0M0J9A9_9EUKA</name>
<dbReference type="GO" id="GO:0034080">
    <property type="term" value="P:CENP-A containing chromatin assembly"/>
    <property type="evidence" value="ECO:0007669"/>
    <property type="project" value="TreeGrafter"/>
</dbReference>
<dbReference type="Proteomes" id="UP000037460">
    <property type="component" value="Unassembled WGS sequence"/>
</dbReference>
<accession>A0A0M0J9A9</accession>
<reference evidence="3" key="1">
    <citation type="journal article" date="2015" name="PLoS Genet.">
        <title>Genome Sequence and Transcriptome Analyses of Chrysochromulina tobin: Metabolic Tools for Enhanced Algal Fitness in the Prominent Order Prymnesiales (Haptophyceae).</title>
        <authorList>
            <person name="Hovde B.T."/>
            <person name="Deodato C.R."/>
            <person name="Hunsperger H.M."/>
            <person name="Ryken S.A."/>
            <person name="Yost W."/>
            <person name="Jha R.K."/>
            <person name="Patterson J."/>
            <person name="Monnat R.J. Jr."/>
            <person name="Barlow S.B."/>
            <person name="Starkenburg S.R."/>
            <person name="Cattolico R.A."/>
        </authorList>
    </citation>
    <scope>NUCLEOTIDE SEQUENCE</scope>
    <source>
        <strain evidence="3">CCMP291</strain>
    </source>
</reference>
<comment type="caution">
    <text evidence="2">The sequence shown here is derived from an EMBL/GenBank/DDBJ whole genome shotgun (WGS) entry which is preliminary data.</text>
</comment>
<evidence type="ECO:0000313" key="2">
    <source>
        <dbReference type="EMBL" id="KOO23174.1"/>
    </source>
</evidence>
<feature type="region of interest" description="Disordered" evidence="1">
    <location>
        <begin position="17"/>
        <end position="36"/>
    </location>
</feature>
<dbReference type="GO" id="GO:0000070">
    <property type="term" value="P:mitotic sister chromatid segregation"/>
    <property type="evidence" value="ECO:0007669"/>
    <property type="project" value="TreeGrafter"/>
</dbReference>
<proteinExistence type="predicted"/>
<dbReference type="PANTHER" id="PTHR48208">
    <property type="entry name" value="CENTROMERE PROTEIN I"/>
    <property type="match status" value="1"/>
</dbReference>
<organism evidence="2 3">
    <name type="scientific">Chrysochromulina tobinii</name>
    <dbReference type="NCBI Taxonomy" id="1460289"/>
    <lineage>
        <taxon>Eukaryota</taxon>
        <taxon>Haptista</taxon>
        <taxon>Haptophyta</taxon>
        <taxon>Prymnesiophyceae</taxon>
        <taxon>Prymnesiales</taxon>
        <taxon>Chrysochromulinaceae</taxon>
        <taxon>Chrysochromulina</taxon>
    </lineage>
</organism>
<evidence type="ECO:0000313" key="3">
    <source>
        <dbReference type="Proteomes" id="UP000037460"/>
    </source>
</evidence>
<gene>
    <name evidence="2" type="ORF">Ctob_001809</name>
</gene>